<dbReference type="InterPro" id="IPR032675">
    <property type="entry name" value="LRR_dom_sf"/>
</dbReference>
<protein>
    <recommendedName>
        <fullName evidence="3">F-box domain-containing protein</fullName>
    </recommendedName>
</protein>
<dbReference type="Gene3D" id="3.80.10.10">
    <property type="entry name" value="Ribonuclease Inhibitor"/>
    <property type="match status" value="1"/>
</dbReference>
<accession>A0A2Z6RW71</accession>
<organism evidence="1 2">
    <name type="scientific">Rhizophagus clarus</name>
    <dbReference type="NCBI Taxonomy" id="94130"/>
    <lineage>
        <taxon>Eukaryota</taxon>
        <taxon>Fungi</taxon>
        <taxon>Fungi incertae sedis</taxon>
        <taxon>Mucoromycota</taxon>
        <taxon>Glomeromycotina</taxon>
        <taxon>Glomeromycetes</taxon>
        <taxon>Glomerales</taxon>
        <taxon>Glomeraceae</taxon>
        <taxon>Rhizophagus</taxon>
    </lineage>
</organism>
<dbReference type="SUPFAM" id="SSF81383">
    <property type="entry name" value="F-box domain"/>
    <property type="match status" value="1"/>
</dbReference>
<dbReference type="EMBL" id="BEXD01004082">
    <property type="protein sequence ID" value="GBC06551.1"/>
    <property type="molecule type" value="Genomic_DNA"/>
</dbReference>
<evidence type="ECO:0008006" key="3">
    <source>
        <dbReference type="Google" id="ProtNLM"/>
    </source>
</evidence>
<dbReference type="Proteomes" id="UP000247702">
    <property type="component" value="Unassembled WGS sequence"/>
</dbReference>
<dbReference type="SUPFAM" id="SSF52047">
    <property type="entry name" value="RNI-like"/>
    <property type="match status" value="1"/>
</dbReference>
<gene>
    <name evidence="1" type="ORF">RclHR1_06900004</name>
</gene>
<dbReference type="STRING" id="94130.A0A2Z6RW71"/>
<proteinExistence type="predicted"/>
<name>A0A2Z6RW71_9GLOM</name>
<dbReference type="AlphaFoldDB" id="A0A2Z6RW71"/>
<evidence type="ECO:0000313" key="2">
    <source>
        <dbReference type="Proteomes" id="UP000247702"/>
    </source>
</evidence>
<dbReference type="InterPro" id="IPR036047">
    <property type="entry name" value="F-box-like_dom_sf"/>
</dbReference>
<comment type="caution">
    <text evidence="1">The sequence shown here is derived from an EMBL/GenBank/DDBJ whole genome shotgun (WGS) entry which is preliminary data.</text>
</comment>
<evidence type="ECO:0000313" key="1">
    <source>
        <dbReference type="EMBL" id="GBC06551.1"/>
    </source>
</evidence>
<sequence length="466" mass="54464">MIPKLPIDCINNILEYLEDKVSLHSCLLVNRLWCRISVVILWRNIWDFKQFGSTQIIRTLITCLPNKSKETLFKNKVTSIPTSRTPLFNYASFLEVVSIPRLLYVNRLYNNIYNETNLTTFLITKEILKMFMKQIPSLKRLDFCLIDDDDILDSQSYYIKVISISSKFIDFPGAKEFVNFPGAKDCLRNLLELKCSSEIDSNFFYQLSKICHNIQSLKVILFDQISIELENLILSQKKLKSLSIKKCNYDDNNIKKDAKMWSKIKIQHITFSNLEILKLISNRRGNVNMLIKFLENNGKNLKEFYVNECNNSLNSTIADNCLNLKSLYTLIPVDGIEILKMNFNNCQQLEFFITLCEDSYLEGNQLLEIVVNHSPKSFHKLVLHSYLDVKLDSKVLESFFIGWKDRISYKSFSFIISEIIFMNNNKNRKLIRKYKNLGVIKEFEIITYSGDAVNFSDLSLLRLFKI</sequence>
<reference evidence="1 2" key="1">
    <citation type="submission" date="2017-11" db="EMBL/GenBank/DDBJ databases">
        <title>The genome of Rhizophagus clarus HR1 reveals common genetic basis of auxotrophy among arbuscular mycorrhizal fungi.</title>
        <authorList>
            <person name="Kobayashi Y."/>
        </authorList>
    </citation>
    <scope>NUCLEOTIDE SEQUENCE [LARGE SCALE GENOMIC DNA]</scope>
    <source>
        <strain evidence="1 2">HR1</strain>
    </source>
</reference>
<keyword evidence="2" id="KW-1185">Reference proteome</keyword>